<accession>A0A3Q7Y7R0</accession>
<dbReference type="RefSeq" id="XP_027187257.1">
    <property type="nucleotide sequence ID" value="XM_027331456.1"/>
</dbReference>
<name>A0A3Q7Y7R0_CICAR</name>
<reference evidence="4" key="1">
    <citation type="submission" date="2025-08" db="UniProtKB">
        <authorList>
            <consortium name="RefSeq"/>
        </authorList>
    </citation>
    <scope>IDENTIFICATION</scope>
    <source>
        <tissue evidence="4">Etiolated seedlings</tissue>
    </source>
</reference>
<dbReference type="PANTHER" id="PTHR35046">
    <property type="entry name" value="ZINC KNUCKLE (CCHC-TYPE) FAMILY PROTEIN"/>
    <property type="match status" value="1"/>
</dbReference>
<keyword evidence="1" id="KW-0472">Membrane</keyword>
<dbReference type="PaxDb" id="3827-XP_004517183.1"/>
<dbReference type="GeneID" id="113785145"/>
<evidence type="ECO:0000256" key="1">
    <source>
        <dbReference type="SAM" id="Phobius"/>
    </source>
</evidence>
<evidence type="ECO:0000313" key="4">
    <source>
        <dbReference type="RefSeq" id="XP_027187257.1"/>
    </source>
</evidence>
<organism evidence="3 4">
    <name type="scientific">Cicer arietinum</name>
    <name type="common">Chickpea</name>
    <name type="synonym">Garbanzo</name>
    <dbReference type="NCBI Taxonomy" id="3827"/>
    <lineage>
        <taxon>Eukaryota</taxon>
        <taxon>Viridiplantae</taxon>
        <taxon>Streptophyta</taxon>
        <taxon>Embryophyta</taxon>
        <taxon>Tracheophyta</taxon>
        <taxon>Spermatophyta</taxon>
        <taxon>Magnoliopsida</taxon>
        <taxon>eudicotyledons</taxon>
        <taxon>Gunneridae</taxon>
        <taxon>Pentapetalae</taxon>
        <taxon>rosids</taxon>
        <taxon>fabids</taxon>
        <taxon>Fabales</taxon>
        <taxon>Fabaceae</taxon>
        <taxon>Papilionoideae</taxon>
        <taxon>50 kb inversion clade</taxon>
        <taxon>NPAAA clade</taxon>
        <taxon>Hologalegina</taxon>
        <taxon>IRL clade</taxon>
        <taxon>Cicereae</taxon>
        <taxon>Cicer</taxon>
    </lineage>
</organism>
<feature type="non-terminal residue" evidence="4">
    <location>
        <position position="195"/>
    </location>
</feature>
<dbReference type="Pfam" id="PF17921">
    <property type="entry name" value="Integrase_H2C2"/>
    <property type="match status" value="1"/>
</dbReference>
<dbReference type="Gene3D" id="1.10.340.70">
    <property type="match status" value="1"/>
</dbReference>
<proteinExistence type="predicted"/>
<evidence type="ECO:0000259" key="2">
    <source>
        <dbReference type="Pfam" id="PF17921"/>
    </source>
</evidence>
<protein>
    <submittedName>
        <fullName evidence="4">Uncharacterized protein LOC113785145</fullName>
    </submittedName>
</protein>
<feature type="transmembrane region" description="Helical" evidence="1">
    <location>
        <begin position="20"/>
        <end position="43"/>
    </location>
</feature>
<dbReference type="OrthoDB" id="1433828at2759"/>
<evidence type="ECO:0000313" key="3">
    <source>
        <dbReference type="Proteomes" id="UP000087171"/>
    </source>
</evidence>
<keyword evidence="1" id="KW-0812">Transmembrane</keyword>
<sequence>MDSYSDLRSVLADRLTEAFRFGFGATPFAIGGIIFLLPTKFFLFSDHLRYLYSQKKFKSRHARWVEFINEYSFFLKHRSGVENKVADALSRVLTVLQMMSAQVIGFDRMKDEYSTCPDFGLISQEEMHAGGLAGHYGRDLTIALVEDRFDWPSLSLKKDVSRIVSQCRTCQLAKAKKNDTALYTPLLIPHTPWRD</sequence>
<dbReference type="AlphaFoldDB" id="A0A3Q7Y7R0"/>
<keyword evidence="3" id="KW-1185">Reference proteome</keyword>
<dbReference type="PANTHER" id="PTHR35046:SF9">
    <property type="entry name" value="RNA-DIRECTED DNA POLYMERASE"/>
    <property type="match status" value="1"/>
</dbReference>
<keyword evidence="1" id="KW-1133">Transmembrane helix</keyword>
<gene>
    <name evidence="4" type="primary">LOC113785145</name>
</gene>
<dbReference type="InterPro" id="IPR041588">
    <property type="entry name" value="Integrase_H2C2"/>
</dbReference>
<dbReference type="KEGG" id="cam:113785145"/>
<dbReference type="Proteomes" id="UP000087171">
    <property type="component" value="Unplaced"/>
</dbReference>
<dbReference type="STRING" id="3827.A0A3Q7Y7R0"/>
<feature type="domain" description="Integrase zinc-binding" evidence="2">
    <location>
        <begin position="125"/>
        <end position="175"/>
    </location>
</feature>